<feature type="compositionally biased region" description="Basic and acidic residues" evidence="1">
    <location>
        <begin position="327"/>
        <end position="340"/>
    </location>
</feature>
<dbReference type="InterPro" id="IPR041588">
    <property type="entry name" value="Integrase_H2C2"/>
</dbReference>
<dbReference type="Pfam" id="PF00665">
    <property type="entry name" value="rve"/>
    <property type="match status" value="1"/>
</dbReference>
<dbReference type="GO" id="GO:0003676">
    <property type="term" value="F:nucleic acid binding"/>
    <property type="evidence" value="ECO:0007669"/>
    <property type="project" value="InterPro"/>
</dbReference>
<protein>
    <recommendedName>
        <fullName evidence="2">Integrase catalytic domain-containing protein</fullName>
    </recommendedName>
</protein>
<reference evidence="3" key="1">
    <citation type="submission" date="2019-08" db="EMBL/GenBank/DDBJ databases">
        <title>The improved chromosome-level genome for the pearl oyster Pinctada fucata martensii using PacBio sequencing and Hi-C.</title>
        <authorList>
            <person name="Zheng Z."/>
        </authorList>
    </citation>
    <scope>NUCLEOTIDE SEQUENCE</scope>
    <source>
        <strain evidence="3">ZZ-2019</strain>
        <tissue evidence="3">Adductor muscle</tissue>
    </source>
</reference>
<dbReference type="InterPro" id="IPR001584">
    <property type="entry name" value="Integrase_cat-core"/>
</dbReference>
<dbReference type="SUPFAM" id="SSF53098">
    <property type="entry name" value="Ribonuclease H-like"/>
    <property type="match status" value="1"/>
</dbReference>
<dbReference type="Gene3D" id="1.10.340.70">
    <property type="match status" value="1"/>
</dbReference>
<dbReference type="Proteomes" id="UP001186944">
    <property type="component" value="Unassembled WGS sequence"/>
</dbReference>
<accession>A0AA89C3G7</accession>
<comment type="caution">
    <text evidence="3">The sequence shown here is derived from an EMBL/GenBank/DDBJ whole genome shotgun (WGS) entry which is preliminary data.</text>
</comment>
<dbReference type="FunFam" id="1.10.340.70:FF:000001">
    <property type="entry name" value="Retrovirus-related Pol polyprotein from transposon gypsy-like Protein"/>
    <property type="match status" value="1"/>
</dbReference>
<evidence type="ECO:0000313" key="4">
    <source>
        <dbReference type="Proteomes" id="UP001186944"/>
    </source>
</evidence>
<proteinExistence type="predicted"/>
<dbReference type="GO" id="GO:0015074">
    <property type="term" value="P:DNA integration"/>
    <property type="evidence" value="ECO:0007669"/>
    <property type="project" value="InterPro"/>
</dbReference>
<keyword evidence="4" id="KW-1185">Reference proteome</keyword>
<dbReference type="AlphaFoldDB" id="A0AA89C3G7"/>
<dbReference type="InterPro" id="IPR012337">
    <property type="entry name" value="RNaseH-like_sf"/>
</dbReference>
<dbReference type="InterPro" id="IPR050951">
    <property type="entry name" value="Retrovirus_Pol_polyprotein"/>
</dbReference>
<dbReference type="EMBL" id="VSWD01000006">
    <property type="protein sequence ID" value="KAK3099708.1"/>
    <property type="molecule type" value="Genomic_DNA"/>
</dbReference>
<organism evidence="3 4">
    <name type="scientific">Pinctada imbricata</name>
    <name type="common">Atlantic pearl-oyster</name>
    <name type="synonym">Pinctada martensii</name>
    <dbReference type="NCBI Taxonomy" id="66713"/>
    <lineage>
        <taxon>Eukaryota</taxon>
        <taxon>Metazoa</taxon>
        <taxon>Spiralia</taxon>
        <taxon>Lophotrochozoa</taxon>
        <taxon>Mollusca</taxon>
        <taxon>Bivalvia</taxon>
        <taxon>Autobranchia</taxon>
        <taxon>Pteriomorphia</taxon>
        <taxon>Pterioida</taxon>
        <taxon>Pterioidea</taxon>
        <taxon>Pteriidae</taxon>
        <taxon>Pinctada</taxon>
    </lineage>
</organism>
<name>A0AA89C3G7_PINIB</name>
<dbReference type="Gene3D" id="3.30.420.10">
    <property type="entry name" value="Ribonuclease H-like superfamily/Ribonuclease H"/>
    <property type="match status" value="1"/>
</dbReference>
<feature type="domain" description="Integrase catalytic" evidence="2">
    <location>
        <begin position="118"/>
        <end position="278"/>
    </location>
</feature>
<dbReference type="PANTHER" id="PTHR37984">
    <property type="entry name" value="PROTEIN CBG26694"/>
    <property type="match status" value="1"/>
</dbReference>
<sequence>MDPNIIHDYLKSGSYPKHASKLEKRKIRSCSKRYVIKNCRLFWTNRKGQVREVILERTEQTKVLEKFHDNRGHMGIEKTFYAISSEVYWRNLYDDVQQYVKSCSKCQLATKFEKENTVKPIPVVSPWHHVCIDLVQMPLSKNGNRYILTVVDFFTKWAEAFPLRDKTSQSVATELYKLFLHMGFPSIYSSDRGREFVNSILTNMMQKMRCRHRVSSAYHPQTQGLVEKFNHTIQNMLHKTCDTKDEWDEHLDEVTFAYRNVVQKSTKKTPFEVMFGRLPTEEDAVVSPTVVSEDETMRTIENLKHVRHDIRSIVKKNVKTAQAKNGSEAKAEDKKFEDSV</sequence>
<gene>
    <name evidence="3" type="ORF">FSP39_008357</name>
</gene>
<dbReference type="PANTHER" id="PTHR37984:SF15">
    <property type="entry name" value="INTEGRASE CATALYTIC DOMAIN-CONTAINING PROTEIN"/>
    <property type="match status" value="1"/>
</dbReference>
<dbReference type="Pfam" id="PF17921">
    <property type="entry name" value="Integrase_H2C2"/>
    <property type="match status" value="1"/>
</dbReference>
<evidence type="ECO:0000256" key="1">
    <source>
        <dbReference type="SAM" id="MobiDB-lite"/>
    </source>
</evidence>
<evidence type="ECO:0000313" key="3">
    <source>
        <dbReference type="EMBL" id="KAK3099708.1"/>
    </source>
</evidence>
<dbReference type="FunFam" id="3.30.420.10:FF:000032">
    <property type="entry name" value="Retrovirus-related Pol polyprotein from transposon 297-like Protein"/>
    <property type="match status" value="1"/>
</dbReference>
<evidence type="ECO:0000259" key="2">
    <source>
        <dbReference type="PROSITE" id="PS50994"/>
    </source>
</evidence>
<dbReference type="InterPro" id="IPR036397">
    <property type="entry name" value="RNaseH_sf"/>
</dbReference>
<dbReference type="PROSITE" id="PS50994">
    <property type="entry name" value="INTEGRASE"/>
    <property type="match status" value="1"/>
</dbReference>
<feature type="region of interest" description="Disordered" evidence="1">
    <location>
        <begin position="319"/>
        <end position="340"/>
    </location>
</feature>